<dbReference type="Pfam" id="PF00488">
    <property type="entry name" value="MutS_V"/>
    <property type="match status" value="1"/>
</dbReference>
<dbReference type="GO" id="GO:0030983">
    <property type="term" value="F:mismatched DNA binding"/>
    <property type="evidence" value="ECO:0007669"/>
    <property type="project" value="InterPro"/>
</dbReference>
<feature type="domain" description="DNA mismatch repair proteins mutS family" evidence="5">
    <location>
        <begin position="167"/>
        <end position="343"/>
    </location>
</feature>
<keyword evidence="2" id="KW-0067">ATP-binding</keyword>
<keyword evidence="3" id="KW-0238">DNA-binding</keyword>
<dbReference type="RefSeq" id="WP_301788924.1">
    <property type="nucleotide sequence ID" value="NZ_JAUJRV010000050.1"/>
</dbReference>
<dbReference type="GO" id="GO:0006298">
    <property type="term" value="P:mismatch repair"/>
    <property type="evidence" value="ECO:0007669"/>
    <property type="project" value="InterPro"/>
</dbReference>
<dbReference type="InterPro" id="IPR045076">
    <property type="entry name" value="MutS"/>
</dbReference>
<organism evidence="6 7">
    <name type="scientific">Burkholderia vietnamiensis</name>
    <dbReference type="NCBI Taxonomy" id="60552"/>
    <lineage>
        <taxon>Bacteria</taxon>
        <taxon>Pseudomonadati</taxon>
        <taxon>Pseudomonadota</taxon>
        <taxon>Betaproteobacteria</taxon>
        <taxon>Burkholderiales</taxon>
        <taxon>Burkholderiaceae</taxon>
        <taxon>Burkholderia</taxon>
        <taxon>Burkholderia cepacia complex</taxon>
    </lineage>
</organism>
<dbReference type="PANTHER" id="PTHR11361:SF34">
    <property type="entry name" value="DNA MISMATCH REPAIR PROTEIN MSH1, MITOCHONDRIAL"/>
    <property type="match status" value="1"/>
</dbReference>
<comment type="caution">
    <text evidence="6">The sequence shown here is derived from an EMBL/GenBank/DDBJ whole genome shotgun (WGS) entry which is preliminary data.</text>
</comment>
<name>A0AAW7TCS4_BURVI</name>
<evidence type="ECO:0000256" key="2">
    <source>
        <dbReference type="ARBA" id="ARBA00022840"/>
    </source>
</evidence>
<dbReference type="PANTHER" id="PTHR11361">
    <property type="entry name" value="DNA MISMATCH REPAIR PROTEIN MUTS FAMILY MEMBER"/>
    <property type="match status" value="1"/>
</dbReference>
<evidence type="ECO:0000259" key="5">
    <source>
        <dbReference type="SMART" id="SM00534"/>
    </source>
</evidence>
<evidence type="ECO:0000256" key="1">
    <source>
        <dbReference type="ARBA" id="ARBA00022741"/>
    </source>
</evidence>
<reference evidence="6" key="1">
    <citation type="submission" date="2023-07" db="EMBL/GenBank/DDBJ databases">
        <title>A collection of bacterial strains from the Burkholderia cepacia Research Laboratory and Repository.</title>
        <authorList>
            <person name="Lipuma J."/>
            <person name="Spilker T."/>
            <person name="Caverly L."/>
        </authorList>
    </citation>
    <scope>NUCLEOTIDE SEQUENCE</scope>
    <source>
        <strain evidence="6">AU44268</strain>
    </source>
</reference>
<keyword evidence="4" id="KW-0175">Coiled coil</keyword>
<evidence type="ECO:0000313" key="6">
    <source>
        <dbReference type="EMBL" id="MDN7799591.1"/>
    </source>
</evidence>
<protein>
    <recommendedName>
        <fullName evidence="5">DNA mismatch repair proteins mutS family domain-containing protein</fullName>
    </recommendedName>
</protein>
<evidence type="ECO:0000256" key="3">
    <source>
        <dbReference type="ARBA" id="ARBA00023125"/>
    </source>
</evidence>
<keyword evidence="1" id="KW-0547">Nucleotide-binding</keyword>
<feature type="coiled-coil region" evidence="4">
    <location>
        <begin position="220"/>
        <end position="247"/>
    </location>
</feature>
<sequence length="348" mass="39307">MRTKLSAIKYGMLFRGDKVTVRKYASEPDSTAGVLEKFARFREEDVEQTVSEQQNNFSLNHIEAGILELVGLLFPDVFRSLPDYVGQHVRFIDQTIELFDREVDFYLAYLAYIAPLKKTGLRFCYPEVSASDKETSVTQSFDLALGATLLREQTPIICNSFHLAGKERMLVVSGPNQGGKTTFARMFGQLHFLAGLGCPVPGHHARLFLADQLFTHFEREEAIENLRGKLEDELVRLRESCRAMTANSVIVLNEIFNSTSLEDQFFLSKKILEKILETDMLAVCVTFIDTLASMSEKSVSMVSTVIPDDPARRTFEIVRKPADGLAYALSLAQKRGVTYEQLRVRVRP</sequence>
<dbReference type="Proteomes" id="UP001171620">
    <property type="component" value="Unassembled WGS sequence"/>
</dbReference>
<dbReference type="Gene3D" id="3.40.50.300">
    <property type="entry name" value="P-loop containing nucleotide triphosphate hydrolases"/>
    <property type="match status" value="1"/>
</dbReference>
<proteinExistence type="predicted"/>
<dbReference type="GO" id="GO:0140664">
    <property type="term" value="F:ATP-dependent DNA damage sensor activity"/>
    <property type="evidence" value="ECO:0007669"/>
    <property type="project" value="InterPro"/>
</dbReference>
<dbReference type="InterPro" id="IPR000432">
    <property type="entry name" value="DNA_mismatch_repair_MutS_C"/>
</dbReference>
<dbReference type="EMBL" id="JAUJRV010000050">
    <property type="protein sequence ID" value="MDN7799591.1"/>
    <property type="molecule type" value="Genomic_DNA"/>
</dbReference>
<dbReference type="GO" id="GO:0005829">
    <property type="term" value="C:cytosol"/>
    <property type="evidence" value="ECO:0007669"/>
    <property type="project" value="TreeGrafter"/>
</dbReference>
<dbReference type="SMART" id="SM00534">
    <property type="entry name" value="MUTSac"/>
    <property type="match status" value="1"/>
</dbReference>
<dbReference type="InterPro" id="IPR027417">
    <property type="entry name" value="P-loop_NTPase"/>
</dbReference>
<dbReference type="AlphaFoldDB" id="A0AAW7TCS4"/>
<evidence type="ECO:0000313" key="7">
    <source>
        <dbReference type="Proteomes" id="UP001171620"/>
    </source>
</evidence>
<dbReference type="GO" id="GO:0005524">
    <property type="term" value="F:ATP binding"/>
    <property type="evidence" value="ECO:0007669"/>
    <property type="project" value="UniProtKB-KW"/>
</dbReference>
<dbReference type="SUPFAM" id="SSF52540">
    <property type="entry name" value="P-loop containing nucleoside triphosphate hydrolases"/>
    <property type="match status" value="1"/>
</dbReference>
<evidence type="ECO:0000256" key="4">
    <source>
        <dbReference type="SAM" id="Coils"/>
    </source>
</evidence>
<accession>A0AAW7TCS4</accession>
<gene>
    <name evidence="6" type="ORF">QZM33_32165</name>
</gene>